<dbReference type="RefSeq" id="XP_008798357.2">
    <property type="nucleotide sequence ID" value="XM_008800135.3"/>
</dbReference>
<dbReference type="GeneID" id="103713267"/>
<gene>
    <name evidence="4" type="primary">LOC103713267</name>
</gene>
<dbReference type="PROSITE" id="PS50004">
    <property type="entry name" value="C2"/>
    <property type="match status" value="1"/>
</dbReference>
<keyword evidence="3" id="KW-1185">Reference proteome</keyword>
<dbReference type="InterPro" id="IPR035892">
    <property type="entry name" value="C2_domain_sf"/>
</dbReference>
<feature type="domain" description="C2" evidence="2">
    <location>
        <begin position="1"/>
        <end position="111"/>
    </location>
</feature>
<reference evidence="3" key="1">
    <citation type="journal article" date="2019" name="Nat. Commun.">
        <title>Genome-wide association mapping of date palm fruit traits.</title>
        <authorList>
            <person name="Hazzouri K.M."/>
            <person name="Gros-Balthazard M."/>
            <person name="Flowers J.M."/>
            <person name="Copetti D."/>
            <person name="Lemansour A."/>
            <person name="Lebrun M."/>
            <person name="Masmoudi K."/>
            <person name="Ferrand S."/>
            <person name="Dhar M.I."/>
            <person name="Fresquez Z.A."/>
            <person name="Rosas U."/>
            <person name="Zhang J."/>
            <person name="Talag J."/>
            <person name="Lee S."/>
            <person name="Kudrna D."/>
            <person name="Powell R.F."/>
            <person name="Leitch I.J."/>
            <person name="Krueger R.R."/>
            <person name="Wing R.A."/>
            <person name="Amiri K.M.A."/>
            <person name="Purugganan M.D."/>
        </authorList>
    </citation>
    <scope>NUCLEOTIDE SEQUENCE [LARGE SCALE GENOMIC DNA]</scope>
    <source>
        <strain evidence="3">cv. Khalas</strain>
    </source>
</reference>
<evidence type="ECO:0000313" key="3">
    <source>
        <dbReference type="Proteomes" id="UP000228380"/>
    </source>
</evidence>
<accession>A0A8B7CFU5</accession>
<dbReference type="SMART" id="SM00239">
    <property type="entry name" value="C2"/>
    <property type="match status" value="1"/>
</dbReference>
<evidence type="ECO:0000259" key="2">
    <source>
        <dbReference type="PROSITE" id="PS50004"/>
    </source>
</evidence>
<evidence type="ECO:0000313" key="4">
    <source>
        <dbReference type="RefSeq" id="XP_008798357.2"/>
    </source>
</evidence>
<feature type="compositionally biased region" description="Basic and acidic residues" evidence="1">
    <location>
        <begin position="47"/>
        <end position="59"/>
    </location>
</feature>
<organism evidence="3 4">
    <name type="scientific">Phoenix dactylifera</name>
    <name type="common">Date palm</name>
    <dbReference type="NCBI Taxonomy" id="42345"/>
    <lineage>
        <taxon>Eukaryota</taxon>
        <taxon>Viridiplantae</taxon>
        <taxon>Streptophyta</taxon>
        <taxon>Embryophyta</taxon>
        <taxon>Tracheophyta</taxon>
        <taxon>Spermatophyta</taxon>
        <taxon>Magnoliopsida</taxon>
        <taxon>Liliopsida</taxon>
        <taxon>Arecaceae</taxon>
        <taxon>Coryphoideae</taxon>
        <taxon>Phoeniceae</taxon>
        <taxon>Phoenix</taxon>
    </lineage>
</organism>
<sequence>MERRSIDLTTISGKGIKSFVFLKSSLYVTVSLAGGGLQDQKQKKQRTPADRTGGENPEWDHPIRIVLESQDQGLVLQFDIMAQGFFGDRLIGRVRVPVADLSPEDPAGAFRSASYLVQTSDRKPNGVLSFLYKMNGGEGRIHNPPPASAAGNSPPKMEYCPPSAAGNSPPKMEYCRPSASISGYYPPPPASAAGNSPPKMEYCRPSASTSGYYPPPPAPALVGYPPAPNPAIHYPAPDTAIHYPAPDTAIHYPPLDPAIYYPPPPEDQGYYPRPYPATAYPAASVGGYYPPVSPVPVHVAYYPPQEPYGYLMEGHRQETYRCH</sequence>
<dbReference type="SUPFAM" id="SSF49562">
    <property type="entry name" value="C2 domain (Calcium/lipid-binding domain, CaLB)"/>
    <property type="match status" value="1"/>
</dbReference>
<dbReference type="OrthoDB" id="1068731at2759"/>
<dbReference type="AlphaFoldDB" id="A0A8B7CFU5"/>
<dbReference type="InterPro" id="IPR000008">
    <property type="entry name" value="C2_dom"/>
</dbReference>
<dbReference type="GO" id="GO:0006952">
    <property type="term" value="P:defense response"/>
    <property type="evidence" value="ECO:0007669"/>
    <property type="project" value="InterPro"/>
</dbReference>
<evidence type="ECO:0000256" key="1">
    <source>
        <dbReference type="SAM" id="MobiDB-lite"/>
    </source>
</evidence>
<dbReference type="CDD" id="cd04051">
    <property type="entry name" value="C2_SRC2_like"/>
    <property type="match status" value="1"/>
</dbReference>
<feature type="region of interest" description="Disordered" evidence="1">
    <location>
        <begin position="38"/>
        <end position="59"/>
    </location>
</feature>
<dbReference type="Gene3D" id="2.60.40.150">
    <property type="entry name" value="C2 domain"/>
    <property type="match status" value="1"/>
</dbReference>
<dbReference type="PANTHER" id="PTHR32246:SF169">
    <property type="entry name" value="PROTEIN SRC2-LIKE"/>
    <property type="match status" value="1"/>
</dbReference>
<name>A0A8B7CFU5_PHODC</name>
<protein>
    <submittedName>
        <fullName evidence="4">Extensin-1-like</fullName>
    </submittedName>
</protein>
<dbReference type="Proteomes" id="UP000228380">
    <property type="component" value="Chromosome 14"/>
</dbReference>
<proteinExistence type="predicted"/>
<dbReference type="PANTHER" id="PTHR32246">
    <property type="entry name" value="INGRESSION PROTEIN FIC1"/>
    <property type="match status" value="1"/>
</dbReference>
<dbReference type="KEGG" id="pda:103713267"/>
<dbReference type="Pfam" id="PF00168">
    <property type="entry name" value="C2"/>
    <property type="match status" value="1"/>
</dbReference>
<dbReference type="InterPro" id="IPR044750">
    <property type="entry name" value="C2_SRC2/BAP"/>
</dbReference>
<reference evidence="4" key="2">
    <citation type="submission" date="2025-08" db="UniProtKB">
        <authorList>
            <consortium name="RefSeq"/>
        </authorList>
    </citation>
    <scope>IDENTIFICATION</scope>
    <source>
        <tissue evidence="4">Young leaves</tissue>
    </source>
</reference>